<dbReference type="SMART" id="SM00812">
    <property type="entry name" value="Alpha_L_fucos"/>
    <property type="match status" value="1"/>
</dbReference>
<evidence type="ECO:0000259" key="6">
    <source>
        <dbReference type="PROSITE" id="PS50022"/>
    </source>
</evidence>
<dbReference type="AlphaFoldDB" id="A0AAV5AXP2"/>
<dbReference type="SUPFAM" id="SSF49785">
    <property type="entry name" value="Galactose-binding domain-like"/>
    <property type="match status" value="2"/>
</dbReference>
<dbReference type="GO" id="GO:0005764">
    <property type="term" value="C:lysosome"/>
    <property type="evidence" value="ECO:0007669"/>
    <property type="project" value="TreeGrafter"/>
</dbReference>
<dbReference type="PROSITE" id="PS50022">
    <property type="entry name" value="FA58C_3"/>
    <property type="match status" value="1"/>
</dbReference>
<dbReference type="SUPFAM" id="SSF51445">
    <property type="entry name" value="(Trans)glycosidases"/>
    <property type="match status" value="1"/>
</dbReference>
<dbReference type="GO" id="GO:0004560">
    <property type="term" value="F:alpha-L-fucosidase activity"/>
    <property type="evidence" value="ECO:0007669"/>
    <property type="project" value="InterPro"/>
</dbReference>
<dbReference type="Proteomes" id="UP001208692">
    <property type="component" value="Unassembled WGS sequence"/>
</dbReference>
<dbReference type="Proteomes" id="UP001207736">
    <property type="component" value="Unassembled WGS sequence"/>
</dbReference>
<dbReference type="InterPro" id="IPR017853">
    <property type="entry name" value="GH"/>
</dbReference>
<sequence>MRVSSIVILSISLFCGACKSSKIEAPEPYGAVPTTQQLNWHKLEYYAFIHFNMNTFTDMEWGMGSEQPQWFNPTNLDVEQWVKVIKEAGMKGIILTAKHHDGFCLWQSAYTEHSVKNSPWRNGKGDLVKELSQACQRHGIKLGIYLSPWDRNHPDYGKQAYVTYFHNQLRELLTNYGEIFEVWFDGANGGTGYYGGANELRTIDAKTYYQWDKVKEIVRELQPQAVIFGDKMDIRWVGNERGVGGLISWSPINYWKTPQGMTHEEHLSRGDADGVEWIPSEVDVSIRPGWYYHTRENHQVKTLKQLVDIYYHSVGRNSSLLLNFPVDTRGQIHDIDAKQAIRLKETINSDFQEELAHKAKVEVSSIWKNSKKFAGSNVINSDETYWAPSETDSTPFLTITFDTPTQFNRVVLQEFIELGQRISQYTIQVRKAGGWHTIANGATIGYKTILRTESIETTAIRILIQKAQAVPLLRFVGVYNAPPLLVPPTISRDKEGNVTLSSAETDMQIYYTLNGDKPTKESTLYTKPFEVVTPVDIQVIAYDKKTNQYSDIQKQHLDIPKKHWKVIEISSGDLLKSESTIDNNPITEFYTAATGKNQFITIDLGKEYSLNGFTYLPAQSRWAYGTISHYEFHVSADGKNWKKVSYGEFSNIKNNPILQEKYFDTTTARYIKLISLNQVDNSNAAGFGEIGVLTQTN</sequence>
<dbReference type="RefSeq" id="WP_264847150.1">
    <property type="nucleotide sequence ID" value="NZ_BPMA01000041.1"/>
</dbReference>
<keyword evidence="4" id="KW-0378">Hydrolase</keyword>
<keyword evidence="10" id="KW-1185">Reference proteome</keyword>
<dbReference type="Pfam" id="PF01120">
    <property type="entry name" value="Alpha_L_fucos"/>
    <property type="match status" value="1"/>
</dbReference>
<evidence type="ECO:0000313" key="8">
    <source>
        <dbReference type="EMBL" id="GJM53483.1"/>
    </source>
</evidence>
<gene>
    <name evidence="7" type="ORF">RCZ15_12250</name>
    <name evidence="8" type="ORF">RCZ16_17990</name>
</gene>
<evidence type="ECO:0000313" key="10">
    <source>
        <dbReference type="Proteomes" id="UP001208692"/>
    </source>
</evidence>
<dbReference type="PANTHER" id="PTHR10030:SF37">
    <property type="entry name" value="ALPHA-L-FUCOSIDASE-RELATED"/>
    <property type="match status" value="1"/>
</dbReference>
<dbReference type="InterPro" id="IPR057739">
    <property type="entry name" value="Glyco_hydro_29_N"/>
</dbReference>
<dbReference type="Gene3D" id="3.20.20.80">
    <property type="entry name" value="Glycosidases"/>
    <property type="match status" value="1"/>
</dbReference>
<evidence type="ECO:0000256" key="4">
    <source>
        <dbReference type="ARBA" id="ARBA00022801"/>
    </source>
</evidence>
<evidence type="ECO:0000256" key="3">
    <source>
        <dbReference type="ARBA" id="ARBA00022729"/>
    </source>
</evidence>
<feature type="domain" description="F5/8 type C" evidence="6">
    <location>
        <begin position="582"/>
        <end position="692"/>
    </location>
</feature>
<dbReference type="EMBL" id="BQKA01000023">
    <property type="protein sequence ID" value="GJM50252.1"/>
    <property type="molecule type" value="Genomic_DNA"/>
</dbReference>
<reference evidence="7 10" key="1">
    <citation type="submission" date="2021-11" db="EMBL/GenBank/DDBJ databases">
        <title>Draft genome sequence of Capnocytophaga sp. strain KC07075 isolated from cat oral cavity.</title>
        <authorList>
            <person name="Suzuki M."/>
            <person name="Imaoka K."/>
            <person name="Kimura M."/>
            <person name="Morikawa S."/>
            <person name="Maeda K."/>
        </authorList>
    </citation>
    <scope>NUCLEOTIDE SEQUENCE</scope>
    <source>
        <strain evidence="7">KC07075</strain>
        <strain evidence="8 10">KC07079</strain>
    </source>
</reference>
<dbReference type="Pfam" id="PF00754">
    <property type="entry name" value="F5_F8_type_C"/>
    <property type="match status" value="2"/>
</dbReference>
<protein>
    <recommendedName>
        <fullName evidence="2">alpha-L-fucosidase</fullName>
        <ecNumber evidence="2">3.2.1.51</ecNumber>
    </recommendedName>
</protein>
<evidence type="ECO:0000256" key="2">
    <source>
        <dbReference type="ARBA" id="ARBA00012662"/>
    </source>
</evidence>
<dbReference type="InterPro" id="IPR008979">
    <property type="entry name" value="Galactose-bd-like_sf"/>
</dbReference>
<dbReference type="Pfam" id="PF13290">
    <property type="entry name" value="CHB_HEX_C_1"/>
    <property type="match status" value="1"/>
</dbReference>
<keyword evidence="5" id="KW-0326">Glycosidase</keyword>
<name>A0AAV5AXP2_9FLAO</name>
<proteinExistence type="inferred from homology"/>
<dbReference type="InterPro" id="IPR000421">
    <property type="entry name" value="FA58C"/>
</dbReference>
<accession>A0AAV5AXP2</accession>
<dbReference type="GO" id="GO:0016139">
    <property type="term" value="P:glycoside catabolic process"/>
    <property type="evidence" value="ECO:0007669"/>
    <property type="project" value="TreeGrafter"/>
</dbReference>
<dbReference type="PANTHER" id="PTHR10030">
    <property type="entry name" value="ALPHA-L-FUCOSIDASE"/>
    <property type="match status" value="1"/>
</dbReference>
<evidence type="ECO:0000313" key="9">
    <source>
        <dbReference type="Proteomes" id="UP001207736"/>
    </source>
</evidence>
<evidence type="ECO:0000256" key="5">
    <source>
        <dbReference type="ARBA" id="ARBA00023295"/>
    </source>
</evidence>
<dbReference type="EC" id="3.2.1.51" evidence="2"/>
<evidence type="ECO:0000256" key="1">
    <source>
        <dbReference type="ARBA" id="ARBA00007951"/>
    </source>
</evidence>
<dbReference type="FunFam" id="3.20.20.80:FF:000052">
    <property type="entry name" value="Putative alpha-L-fucosidase 1"/>
    <property type="match status" value="1"/>
</dbReference>
<comment type="caution">
    <text evidence="7">The sequence shown here is derived from an EMBL/GenBank/DDBJ whole genome shotgun (WGS) entry which is preliminary data.</text>
</comment>
<dbReference type="GO" id="GO:0006004">
    <property type="term" value="P:fucose metabolic process"/>
    <property type="evidence" value="ECO:0007669"/>
    <property type="project" value="TreeGrafter"/>
</dbReference>
<keyword evidence="3" id="KW-0732">Signal</keyword>
<dbReference type="InterPro" id="IPR059177">
    <property type="entry name" value="GH29D-like_dom"/>
</dbReference>
<dbReference type="EMBL" id="BQKB01000041">
    <property type="protein sequence ID" value="GJM53483.1"/>
    <property type="molecule type" value="Genomic_DNA"/>
</dbReference>
<dbReference type="InterPro" id="IPR000933">
    <property type="entry name" value="Glyco_hydro_29"/>
</dbReference>
<dbReference type="Gene3D" id="2.60.120.260">
    <property type="entry name" value="Galactose-binding domain-like"/>
    <property type="match status" value="2"/>
</dbReference>
<comment type="similarity">
    <text evidence="1">Belongs to the glycosyl hydrolase 29 family.</text>
</comment>
<evidence type="ECO:0000313" key="7">
    <source>
        <dbReference type="EMBL" id="GJM50252.1"/>
    </source>
</evidence>
<organism evidence="7 9">
    <name type="scientific">Capnocytophaga catalasegens</name>
    <dbReference type="NCBI Taxonomy" id="1004260"/>
    <lineage>
        <taxon>Bacteria</taxon>
        <taxon>Pseudomonadati</taxon>
        <taxon>Bacteroidota</taxon>
        <taxon>Flavobacteriia</taxon>
        <taxon>Flavobacteriales</taxon>
        <taxon>Flavobacteriaceae</taxon>
        <taxon>Capnocytophaga</taxon>
    </lineage>
</organism>